<dbReference type="AlphaFoldDB" id="A0A3S4K7S1"/>
<dbReference type="InterPro" id="IPR029058">
    <property type="entry name" value="AB_hydrolase_fold"/>
</dbReference>
<dbReference type="InterPro" id="IPR000801">
    <property type="entry name" value="Esterase-like"/>
</dbReference>
<reference evidence="2 3" key="1">
    <citation type="submission" date="2018-12" db="EMBL/GenBank/DDBJ databases">
        <authorList>
            <consortium name="Pathogen Informatics"/>
        </authorList>
    </citation>
    <scope>NUCLEOTIDE SEQUENCE [LARGE SCALE GENOMIC DNA]</scope>
    <source>
        <strain evidence="2 3">NCTC6754</strain>
    </source>
</reference>
<protein>
    <submittedName>
        <fullName evidence="2">Enterochelin esterase</fullName>
    </submittedName>
</protein>
<dbReference type="EMBL" id="LR134190">
    <property type="protein sequence ID" value="VEB55391.1"/>
    <property type="molecule type" value="Genomic_DNA"/>
</dbReference>
<feature type="compositionally biased region" description="Basic and acidic residues" evidence="1">
    <location>
        <begin position="54"/>
        <end position="71"/>
    </location>
</feature>
<evidence type="ECO:0000313" key="3">
    <source>
        <dbReference type="Proteomes" id="UP000269208"/>
    </source>
</evidence>
<dbReference type="Gene3D" id="3.40.50.1820">
    <property type="entry name" value="alpha/beta hydrolase"/>
    <property type="match status" value="1"/>
</dbReference>
<feature type="region of interest" description="Disordered" evidence="1">
    <location>
        <begin position="34"/>
        <end position="84"/>
    </location>
</feature>
<evidence type="ECO:0000313" key="2">
    <source>
        <dbReference type="EMBL" id="VEB55391.1"/>
    </source>
</evidence>
<organism evidence="2 3">
    <name type="scientific">Salmonella enterica I</name>
    <dbReference type="NCBI Taxonomy" id="59201"/>
    <lineage>
        <taxon>Bacteria</taxon>
        <taxon>Pseudomonadati</taxon>
        <taxon>Pseudomonadota</taxon>
        <taxon>Gammaproteobacteria</taxon>
        <taxon>Enterobacterales</taxon>
        <taxon>Enterobacteriaceae</taxon>
        <taxon>Salmonella</taxon>
    </lineage>
</organism>
<evidence type="ECO:0000256" key="1">
    <source>
        <dbReference type="SAM" id="MobiDB-lite"/>
    </source>
</evidence>
<dbReference type="Proteomes" id="UP000269208">
    <property type="component" value="Chromosome"/>
</dbReference>
<dbReference type="Pfam" id="PF00756">
    <property type="entry name" value="Esterase"/>
    <property type="match status" value="1"/>
</dbReference>
<proteinExistence type="predicted"/>
<gene>
    <name evidence="2" type="ORF">NCTC6754_03809</name>
</gene>
<sequence>MITSTRVNASQYSAVAASWCSTLPNGLLPTPSRQIPGTAVGGPYTNGAGRAKPWRRDRADGGPPRARELRPGAEPLPPQCGGRRTTATARTISAQKSAHGSANMCYPRPRQPYVRICAWDRWKVRRSRRSNSWHEKLRAAGVESHYSVYTGGHDYAWWRGALIGRITSTAPIKLHLPKRNNIRCMVASTTTSAIAWRYF</sequence>
<name>A0A3S4K7S1_SALET</name>
<accession>A0A3S4K7S1</accession>